<evidence type="ECO:0000313" key="1">
    <source>
        <dbReference type="EMBL" id="MEN2989345.1"/>
    </source>
</evidence>
<evidence type="ECO:0000313" key="2">
    <source>
        <dbReference type="Proteomes" id="UP001413721"/>
    </source>
</evidence>
<organism evidence="1 2">
    <name type="scientific">Tistrella arctica</name>
    <dbReference type="NCBI Taxonomy" id="3133430"/>
    <lineage>
        <taxon>Bacteria</taxon>
        <taxon>Pseudomonadati</taxon>
        <taxon>Pseudomonadota</taxon>
        <taxon>Alphaproteobacteria</taxon>
        <taxon>Geminicoccales</taxon>
        <taxon>Geminicoccaceae</taxon>
        <taxon>Tistrella</taxon>
    </lineage>
</organism>
<dbReference type="EMBL" id="JBBKTW010000004">
    <property type="protein sequence ID" value="MEN2989345.1"/>
    <property type="molecule type" value="Genomic_DNA"/>
</dbReference>
<accession>A0ABU9YL82</accession>
<sequence>MTGKSKTERAALDRLADALVEDILSAPDEDILAELRETEGDPERHAADMRARFEKSLIATNKKKLAAARAGVTASRRPVGTPALAIDISAARARLRAALATPGVAQRLTLAARKENEMSDTDVLSMLDDLRELGVLPEDGGNGGARCT</sequence>
<name>A0ABU9YL82_9PROT</name>
<reference evidence="1 2" key="1">
    <citation type="submission" date="2024-03" db="EMBL/GenBank/DDBJ databases">
        <title>High-quality draft genome sequencing of Tistrella sp. BH-R2-4.</title>
        <authorList>
            <person name="Dong C."/>
        </authorList>
    </citation>
    <scope>NUCLEOTIDE SEQUENCE [LARGE SCALE GENOMIC DNA]</scope>
    <source>
        <strain evidence="1 2">BH-R2-4</strain>
    </source>
</reference>
<keyword evidence="2" id="KW-1185">Reference proteome</keyword>
<dbReference type="RefSeq" id="WP_345937519.1">
    <property type="nucleotide sequence ID" value="NZ_JBBKTW010000004.1"/>
</dbReference>
<gene>
    <name evidence="1" type="ORF">WG926_13610</name>
</gene>
<dbReference type="Proteomes" id="UP001413721">
    <property type="component" value="Unassembled WGS sequence"/>
</dbReference>
<comment type="caution">
    <text evidence="1">The sequence shown here is derived from an EMBL/GenBank/DDBJ whole genome shotgun (WGS) entry which is preliminary data.</text>
</comment>
<proteinExistence type="predicted"/>
<protein>
    <submittedName>
        <fullName evidence="1">Uncharacterized protein</fullName>
    </submittedName>
</protein>